<accession>A0A177VEU1</accession>
<comment type="caution">
    <text evidence="1">The sequence shown here is derived from an EMBL/GenBank/DDBJ whole genome shotgun (WGS) entry which is preliminary data.</text>
</comment>
<name>A0A177VEU1_9BASI</name>
<dbReference type="AlphaFoldDB" id="A0A177VEU1"/>
<dbReference type="EMBL" id="LWDD02000628">
    <property type="protein sequence ID" value="KAE8257847.1"/>
    <property type="molecule type" value="Genomic_DNA"/>
</dbReference>
<evidence type="ECO:0000313" key="1">
    <source>
        <dbReference type="EMBL" id="KAE8257847.1"/>
    </source>
</evidence>
<gene>
    <name evidence="1" type="ORF">A4X03_0g4545</name>
</gene>
<reference evidence="1" key="1">
    <citation type="submission" date="2016-04" db="EMBL/GenBank/DDBJ databases">
        <authorList>
            <person name="Nguyen H.D."/>
            <person name="Kesanakurti P."/>
            <person name="Cullis J."/>
            <person name="Levesque C.A."/>
            <person name="Hambleton S."/>
        </authorList>
    </citation>
    <scope>NUCLEOTIDE SEQUENCE</scope>
    <source>
        <strain evidence="1">DAOMC 238032</strain>
    </source>
</reference>
<sequence length="124" mass="13825">MQIRSSSILFAFPLLLLCSVAVTSAASIRRPASIGLQDDSDPFNKRMGPEDLKDKPEAVLNHHLEISKQTLQNLRDMVRKLRAGQSAGADEGALLIQKLADDHRVTYNQMMDIFRELAATKLHL</sequence>
<protein>
    <submittedName>
        <fullName evidence="1">Uncharacterized protein</fullName>
    </submittedName>
</protein>
<evidence type="ECO:0000313" key="2">
    <source>
        <dbReference type="Proteomes" id="UP000077671"/>
    </source>
</evidence>
<organism evidence="1 2">
    <name type="scientific">Tilletia caries</name>
    <name type="common">wheat bunt fungus</name>
    <dbReference type="NCBI Taxonomy" id="13290"/>
    <lineage>
        <taxon>Eukaryota</taxon>
        <taxon>Fungi</taxon>
        <taxon>Dikarya</taxon>
        <taxon>Basidiomycota</taxon>
        <taxon>Ustilaginomycotina</taxon>
        <taxon>Exobasidiomycetes</taxon>
        <taxon>Tilletiales</taxon>
        <taxon>Tilletiaceae</taxon>
        <taxon>Tilletia</taxon>
    </lineage>
</organism>
<dbReference type="Proteomes" id="UP000077671">
    <property type="component" value="Unassembled WGS sequence"/>
</dbReference>
<reference evidence="1" key="2">
    <citation type="journal article" date="2019" name="IMA Fungus">
        <title>Genome sequencing and comparison of five Tilletia species to identify candidate genes for the detection of regulated species infecting wheat.</title>
        <authorList>
            <person name="Nguyen H.D.T."/>
            <person name="Sultana T."/>
            <person name="Kesanakurti P."/>
            <person name="Hambleton S."/>
        </authorList>
    </citation>
    <scope>NUCLEOTIDE SEQUENCE</scope>
    <source>
        <strain evidence="1">DAOMC 238032</strain>
    </source>
</reference>
<proteinExistence type="predicted"/>